<accession>L7VW10</accession>
<sequence>MLLSAMFGLADVRSEIAATSGDLLSFFPHDWMKSYQKGVGVGKVIRQSVLVSLELDFTQATQGEDLGLDGVFRKRTERAPRER</sequence>
<organism evidence="1">
    <name type="scientific">uncultured bacterium A1Q1_fos_75</name>
    <dbReference type="NCBI Taxonomy" id="1256589"/>
    <lineage>
        <taxon>Bacteria</taxon>
        <taxon>environmental samples</taxon>
    </lineage>
</organism>
<proteinExistence type="predicted"/>
<evidence type="ECO:0000313" key="1">
    <source>
        <dbReference type="EMBL" id="AGC71233.1"/>
    </source>
</evidence>
<protein>
    <submittedName>
        <fullName evidence="1">Uncharacterized protein</fullName>
    </submittedName>
</protein>
<dbReference type="AlphaFoldDB" id="L7VW10"/>
<name>L7VW10_9BACT</name>
<dbReference type="EMBL" id="JX649866">
    <property type="protein sequence ID" value="AGC71233.1"/>
    <property type="molecule type" value="Genomic_DNA"/>
</dbReference>
<reference evidence="1" key="1">
    <citation type="submission" date="2012-09" db="EMBL/GenBank/DDBJ databases">
        <title>Metagenomic Characterization of a Microbial Community in Wastewater Detects High Levels of Antibiotic Resistance.</title>
        <authorList>
            <person name="Abrams M."/>
            <person name="Caldwell A."/>
            <person name="Vandaei E."/>
            <person name="Lee W."/>
            <person name="Perrott J."/>
            <person name="Khan S.Y."/>
            <person name="Ta J."/>
            <person name="Romero D."/>
            <person name="Nguyen V."/>
            <person name="Pourmand N."/>
            <person name="Ouverney C.C."/>
        </authorList>
    </citation>
    <scope>NUCLEOTIDE SEQUENCE</scope>
</reference>